<feature type="compositionally biased region" description="Gly residues" evidence="1">
    <location>
        <begin position="1"/>
        <end position="10"/>
    </location>
</feature>
<dbReference type="InterPro" id="IPR004252">
    <property type="entry name" value="Probable_transposase_24"/>
</dbReference>
<feature type="compositionally biased region" description="Basic residues" evidence="1">
    <location>
        <begin position="38"/>
        <end position="61"/>
    </location>
</feature>
<dbReference type="InterPro" id="IPR004242">
    <property type="entry name" value="Transposase_21"/>
</dbReference>
<keyword evidence="4" id="KW-1185">Reference proteome</keyword>
<protein>
    <recommendedName>
        <fullName evidence="2">Transposase-associated domain-containing protein</fullName>
    </recommendedName>
</protein>
<dbReference type="EMBL" id="LR999454">
    <property type="protein sequence ID" value="CAE6012824.1"/>
    <property type="molecule type" value="Genomic_DNA"/>
</dbReference>
<dbReference type="PANTHER" id="PTHR10775">
    <property type="entry name" value="OS08G0208400 PROTEIN"/>
    <property type="match status" value="1"/>
</dbReference>
<name>A0A8S2A3P9_ARAAE</name>
<feature type="compositionally biased region" description="Acidic residues" evidence="1">
    <location>
        <begin position="79"/>
        <end position="88"/>
    </location>
</feature>
<feature type="region of interest" description="Disordered" evidence="1">
    <location>
        <begin position="1"/>
        <end position="88"/>
    </location>
</feature>
<dbReference type="Pfam" id="PF13963">
    <property type="entry name" value="Transpos_assoc"/>
    <property type="match status" value="2"/>
</dbReference>
<dbReference type="PANTHER" id="PTHR10775:SF183">
    <property type="entry name" value="TRANSPOSON, EN_SPM-LIKE, TRANSPOSASE-ASSOCIATED DOMAIN PROTEIN-RELATED"/>
    <property type="match status" value="1"/>
</dbReference>
<gene>
    <name evidence="3" type="ORF">AARE701A_LOCUS9756</name>
</gene>
<evidence type="ECO:0000313" key="3">
    <source>
        <dbReference type="EMBL" id="CAE6012824.1"/>
    </source>
</evidence>
<evidence type="ECO:0000259" key="2">
    <source>
        <dbReference type="Pfam" id="PF13963"/>
    </source>
</evidence>
<reference evidence="3" key="1">
    <citation type="submission" date="2021-01" db="EMBL/GenBank/DDBJ databases">
        <authorList>
            <person name="Bezrukov I."/>
        </authorList>
    </citation>
    <scope>NUCLEOTIDE SEQUENCE</scope>
</reference>
<feature type="domain" description="Transposase-associated" evidence="2">
    <location>
        <begin position="710"/>
        <end position="784"/>
    </location>
</feature>
<organism evidence="3 4">
    <name type="scientific">Arabidopsis arenosa</name>
    <name type="common">Sand rock-cress</name>
    <name type="synonym">Cardaminopsis arenosa</name>
    <dbReference type="NCBI Taxonomy" id="38785"/>
    <lineage>
        <taxon>Eukaryota</taxon>
        <taxon>Viridiplantae</taxon>
        <taxon>Streptophyta</taxon>
        <taxon>Embryophyta</taxon>
        <taxon>Tracheophyta</taxon>
        <taxon>Spermatophyta</taxon>
        <taxon>Magnoliopsida</taxon>
        <taxon>eudicotyledons</taxon>
        <taxon>Gunneridae</taxon>
        <taxon>Pentapetalae</taxon>
        <taxon>rosids</taxon>
        <taxon>malvids</taxon>
        <taxon>Brassicales</taxon>
        <taxon>Brassicaceae</taxon>
        <taxon>Camelineae</taxon>
        <taxon>Arabidopsis</taxon>
    </lineage>
</organism>
<evidence type="ECO:0000313" key="4">
    <source>
        <dbReference type="Proteomes" id="UP000682877"/>
    </source>
</evidence>
<accession>A0A8S2A3P9</accession>
<dbReference type="InterPro" id="IPR029480">
    <property type="entry name" value="Transpos_assoc"/>
</dbReference>
<dbReference type="Pfam" id="PF03004">
    <property type="entry name" value="Transposase_24"/>
    <property type="match status" value="1"/>
</dbReference>
<sequence length="1737" mass="197042">MAKTRGGGQVGSRRSRRNQGLEVEDVTPPVAPATTLKVNKKVNKKRKSKKVGKRSSTRSKKVAAQDDEADQTEKAMSEDEKEDSEIEGEACLTGQEPHDDEEEAANMEEAANIEGTANMEEAANIEEAANMEEDAVGNGQDNAIPSNTDEGSQVSVSFIDFGDHVGPGSVTLSSFLGVLVSEHIPVTLADWRKLDAVTKETLWEEIQGRFDLQEEWKKAVIFKQMCNIWRGRKSRLVSKVRAAKPAAERLALKLSNTPSSQVWNSWVRSKTSTTFTEISNKYRKMRQNQIPHTTSRKGMLRLADDMKKKSSNPSKVTRSKVWIAGHTHADGRPVKPQFAETIKQIQSLDSEMDSTSAADNIREDAVSKILGKDKPGRVRGFGRGITATKLAFLQSRDAKMAEMKSEIDELNGLVRDLAGKKKSNGDTETCESSGGLKVEVSVQILDWIHEGEVVVGEGELCSAELMYKIGRIPIGPNAMAVLVKSVLSSKASLWRPTSDVLYLEEAVGCKIPWPMDKVLLYRDPVTSEDVSMDNEDDEIIAEGLVCSSNSKERVNNIPLGPSAVSIQIVKVFNDNAPLWRPTADISPIGDAINEKIAWPVQKIDVTAAATPDATLPKAVSPGSNSSTKSPKQKCFLLDCSNSGRKVAEGRVISTDREDTCHHVPLGPNASKVCVEVAKIGNAKVWRPSSEIVFISDAIERIHLHRDQMDKTWIWLPRNSLEYSEGATNLANSSARRLGNLSEMLCPCRDCRNLCHKSIDKIVEYLVIRGMDKKYKTSCWSFHGEKRAYTEDNAPQHETEAFDLFKTAFSMGEALGTLFGCKVKGKQACNVCGKDTPSRWLKFSRKFVYMGNRKRLPPGHRYIYKKAWFDNTVEEGNANRIQTGAEIYETLQAFRDDFGKPLDKETKRKRTELEGDEVVEEEECEESNDLWRWKKRSIFFELPYSKDLPVRHNIDVMHVEKNVSDAILSILMQSAKSKDGLKARKDLEDIGIRNHLHTQFRGPDGYCGNIANSVSVNPPNIGYLAGECVAFCLEFLKDSIPVQETVNRNEDIAADRSVVEGRPLQKGIEVTVSDKDRDIAHRYVLMNMTSLDPYVEMHLEELQANDARCAKNETLLWKNHTEQFAQWLKIKWMYKRFDEATGNFTAEFEAGVEEFMTFANSQPIVKSNRGKFHCPCSVCKNEKYIVSGRRVMSHLFTHGFMPDYYVWYKHGEEINVDIGTSYNDRTYNDRTHDDRNQEDVGNYVVEDPYVDMVNDAFNVGFDYNVYHQDGSYQNVEEPVRNHSKKFYDLLEGGNNPLYDGCREGQSQLSLAARMMQNKVEYNMSEKCVDSVCEMFTDFLPEGNQATGSHYQPEKLMRNLGLPYHTIDVCVNNCMLFWKEDEKEDQCRFCGSQRWKPKDDRRRTKEGEMSHPSDAAEWRYFQEQNPRFAEEPRNVYLGLCTDGFNPFGMSRNHSLWPVILTPYNLPPGMCMNTEYLFLTILNSGPNHPRSSLDVFLQPLIEELKELWSTGVDAYDVSLNQNFNLKAVLLWTISDFPAYSMLSGWITHGKLSCPICMDSTKSFYLPNGRKTCWFDCHRRFLPHGHPLRRNKKDFLKGRDASRDHPPESLTGEQVYYERLKEVNPPKTKEVGGNGHEKKMAGYGKEHNWHKENILWELLYWKALNLRHCIDVMHTEKNFLDNIMNTLMSVKGKSKDNIMSRLDIEQFCSRPDLHIDSKGKAPFPAYIWLVVLIWRMASFQA</sequence>
<dbReference type="Pfam" id="PF02992">
    <property type="entry name" value="Transposase_21"/>
    <property type="match status" value="2"/>
</dbReference>
<proteinExistence type="predicted"/>
<feature type="domain" description="Transposase-associated" evidence="2">
    <location>
        <begin position="1130"/>
        <end position="1211"/>
    </location>
</feature>
<evidence type="ECO:0000256" key="1">
    <source>
        <dbReference type="SAM" id="MobiDB-lite"/>
    </source>
</evidence>
<dbReference type="Proteomes" id="UP000682877">
    <property type="component" value="Chromosome 4"/>
</dbReference>